<feature type="transmembrane region" description="Helical" evidence="3">
    <location>
        <begin position="432"/>
        <end position="456"/>
    </location>
</feature>
<evidence type="ECO:0000256" key="2">
    <source>
        <dbReference type="SAM" id="MobiDB-lite"/>
    </source>
</evidence>
<dbReference type="Proteomes" id="UP001385951">
    <property type="component" value="Unassembled WGS sequence"/>
</dbReference>
<dbReference type="GO" id="GO:0006508">
    <property type="term" value="P:proteolysis"/>
    <property type="evidence" value="ECO:0007669"/>
    <property type="project" value="InterPro"/>
</dbReference>
<evidence type="ECO:0000259" key="4">
    <source>
        <dbReference type="PROSITE" id="PS51767"/>
    </source>
</evidence>
<dbReference type="Gene3D" id="2.40.70.10">
    <property type="entry name" value="Acid Proteases"/>
    <property type="match status" value="2"/>
</dbReference>
<gene>
    <name evidence="5" type="ORF">QCA50_015200</name>
</gene>
<dbReference type="SUPFAM" id="SSF50630">
    <property type="entry name" value="Acid proteases"/>
    <property type="match status" value="1"/>
</dbReference>
<accession>A0AAW0FL36</accession>
<comment type="similarity">
    <text evidence="1">Belongs to the peptidase A1 family.</text>
</comment>
<dbReference type="PROSITE" id="PS51767">
    <property type="entry name" value="PEPTIDASE_A1"/>
    <property type="match status" value="1"/>
</dbReference>
<dbReference type="InterPro" id="IPR033121">
    <property type="entry name" value="PEPTIDASE_A1"/>
</dbReference>
<evidence type="ECO:0000256" key="1">
    <source>
        <dbReference type="ARBA" id="ARBA00007447"/>
    </source>
</evidence>
<feature type="compositionally biased region" description="Low complexity" evidence="2">
    <location>
        <begin position="385"/>
        <end position="397"/>
    </location>
</feature>
<feature type="domain" description="Peptidase A1" evidence="4">
    <location>
        <begin position="29"/>
        <end position="350"/>
    </location>
</feature>
<keyword evidence="3" id="KW-1133">Transmembrane helix</keyword>
<dbReference type="InterPro" id="IPR021109">
    <property type="entry name" value="Peptidase_aspartic_dom_sf"/>
</dbReference>
<dbReference type="PRINTS" id="PR00792">
    <property type="entry name" value="PEPSIN"/>
</dbReference>
<dbReference type="Pfam" id="PF00026">
    <property type="entry name" value="Asp"/>
    <property type="match status" value="1"/>
</dbReference>
<dbReference type="AlphaFoldDB" id="A0AAW0FL36"/>
<keyword evidence="6" id="KW-1185">Reference proteome</keyword>
<organism evidence="5 6">
    <name type="scientific">Cerrena zonata</name>
    <dbReference type="NCBI Taxonomy" id="2478898"/>
    <lineage>
        <taxon>Eukaryota</taxon>
        <taxon>Fungi</taxon>
        <taxon>Dikarya</taxon>
        <taxon>Basidiomycota</taxon>
        <taxon>Agaricomycotina</taxon>
        <taxon>Agaricomycetes</taxon>
        <taxon>Polyporales</taxon>
        <taxon>Cerrenaceae</taxon>
        <taxon>Cerrena</taxon>
    </lineage>
</organism>
<feature type="region of interest" description="Disordered" evidence="2">
    <location>
        <begin position="385"/>
        <end position="423"/>
    </location>
</feature>
<dbReference type="InterPro" id="IPR001461">
    <property type="entry name" value="Aspartic_peptidase_A1"/>
</dbReference>
<keyword evidence="3" id="KW-0812">Transmembrane</keyword>
<evidence type="ECO:0000313" key="6">
    <source>
        <dbReference type="Proteomes" id="UP001385951"/>
    </source>
</evidence>
<dbReference type="EMBL" id="JASBNA010000039">
    <property type="protein sequence ID" value="KAK7681853.1"/>
    <property type="molecule type" value="Genomic_DNA"/>
</dbReference>
<feature type="compositionally biased region" description="Polar residues" evidence="2">
    <location>
        <begin position="399"/>
        <end position="410"/>
    </location>
</feature>
<dbReference type="PANTHER" id="PTHR47966">
    <property type="entry name" value="BETA-SITE APP-CLEAVING ENZYME, ISOFORM A-RELATED"/>
    <property type="match status" value="1"/>
</dbReference>
<proteinExistence type="inferred from homology"/>
<evidence type="ECO:0000256" key="3">
    <source>
        <dbReference type="SAM" id="Phobius"/>
    </source>
</evidence>
<sequence length="498" mass="52703">MPHSTSVRMSTTTTDDDPFGFQNIGDALYTGTIFVSGQPFIVQIDTGSSDLWIDSSNVTLDNLFDTGVVGSVFYLDTTGAVGNIKTGNVTWGEFVVPNQAFIDAPGSNATSGGLIQGLIGVGPPNLSTIDPTLQSANSTVDGSAFLDNVFAYYPDEPNFITFMLSRSEMGTVDGGEFTIGDVVQNFSAITDTPKLPVLADDAWFIFMDAVEINDITMYGGSQGNPKFTVPDNQTIALLDTGTSLATAPRAYVDAIYNVTGAKFDDESGFYIVPCDTKINVTMVFGGLKSPMNPLDLVLPAGVDDDGSIICVGVMSYTPDGSGLDFILGDVFMRNVYSLFDFGNWAKVGDSDPFVQVLSVTDAEQAWADFDKLNKARLDAFLASQSSDSDSTTTTAASKPVQTNSSGSGIKSATGALGDSDSSTPDLSNLTRLSYVIIGLLALVVLLLIGTVVSFIMKSRSSAGKGYKTIKDPFPPAHEKAYEGSYADYSTPYADGGHH</sequence>
<name>A0AAW0FL36_9APHY</name>
<comment type="caution">
    <text evidence="5">The sequence shown here is derived from an EMBL/GenBank/DDBJ whole genome shotgun (WGS) entry which is preliminary data.</text>
</comment>
<evidence type="ECO:0000313" key="5">
    <source>
        <dbReference type="EMBL" id="KAK7681853.1"/>
    </source>
</evidence>
<dbReference type="GO" id="GO:0004190">
    <property type="term" value="F:aspartic-type endopeptidase activity"/>
    <property type="evidence" value="ECO:0007669"/>
    <property type="project" value="InterPro"/>
</dbReference>
<keyword evidence="3" id="KW-0472">Membrane</keyword>
<protein>
    <recommendedName>
        <fullName evidence="4">Peptidase A1 domain-containing protein</fullName>
    </recommendedName>
</protein>
<dbReference type="PANTHER" id="PTHR47966:SF51">
    <property type="entry name" value="BETA-SITE APP-CLEAVING ENZYME, ISOFORM A-RELATED"/>
    <property type="match status" value="1"/>
</dbReference>
<reference evidence="5 6" key="1">
    <citation type="submission" date="2022-09" db="EMBL/GenBank/DDBJ databases">
        <authorList>
            <person name="Palmer J.M."/>
        </authorList>
    </citation>
    <scope>NUCLEOTIDE SEQUENCE [LARGE SCALE GENOMIC DNA]</scope>
    <source>
        <strain evidence="5 6">DSM 7382</strain>
    </source>
</reference>